<dbReference type="Gene3D" id="1.10.357.10">
    <property type="entry name" value="Tetracycline Repressor, domain 2"/>
    <property type="match status" value="1"/>
</dbReference>
<evidence type="ECO:0000256" key="3">
    <source>
        <dbReference type="ARBA" id="ARBA00023163"/>
    </source>
</evidence>
<dbReference type="Proteomes" id="UP001501138">
    <property type="component" value="Unassembled WGS sequence"/>
</dbReference>
<evidence type="ECO:0000313" key="6">
    <source>
        <dbReference type="EMBL" id="GAA1730980.1"/>
    </source>
</evidence>
<gene>
    <name evidence="6" type="ORF">GCM10009809_28140</name>
</gene>
<evidence type="ECO:0000256" key="1">
    <source>
        <dbReference type="ARBA" id="ARBA00023015"/>
    </source>
</evidence>
<accession>A0ABN2JLD0</accession>
<protein>
    <submittedName>
        <fullName evidence="6">TetR/AcrR family transcriptional regulator</fullName>
    </submittedName>
</protein>
<comment type="caution">
    <text evidence="6">The sequence shown here is derived from an EMBL/GenBank/DDBJ whole genome shotgun (WGS) entry which is preliminary data.</text>
</comment>
<dbReference type="PROSITE" id="PS50977">
    <property type="entry name" value="HTH_TETR_2"/>
    <property type="match status" value="1"/>
</dbReference>
<keyword evidence="2 4" id="KW-0238">DNA-binding</keyword>
<evidence type="ECO:0000256" key="2">
    <source>
        <dbReference type="ARBA" id="ARBA00023125"/>
    </source>
</evidence>
<reference evidence="6 7" key="1">
    <citation type="journal article" date="2019" name="Int. J. Syst. Evol. Microbiol.">
        <title>The Global Catalogue of Microorganisms (GCM) 10K type strain sequencing project: providing services to taxonomists for standard genome sequencing and annotation.</title>
        <authorList>
            <consortium name="The Broad Institute Genomics Platform"/>
            <consortium name="The Broad Institute Genome Sequencing Center for Infectious Disease"/>
            <person name="Wu L."/>
            <person name="Ma J."/>
        </authorList>
    </citation>
    <scope>NUCLEOTIDE SEQUENCE [LARGE SCALE GENOMIC DNA]</scope>
    <source>
        <strain evidence="6 7">JCM 15589</strain>
    </source>
</reference>
<dbReference type="InterPro" id="IPR009057">
    <property type="entry name" value="Homeodomain-like_sf"/>
</dbReference>
<dbReference type="Pfam" id="PF13305">
    <property type="entry name" value="TetR_C_33"/>
    <property type="match status" value="1"/>
</dbReference>
<feature type="DNA-binding region" description="H-T-H motif" evidence="4">
    <location>
        <begin position="44"/>
        <end position="63"/>
    </location>
</feature>
<name>A0ABN2JLD0_9MICO</name>
<evidence type="ECO:0000259" key="5">
    <source>
        <dbReference type="PROSITE" id="PS50977"/>
    </source>
</evidence>
<dbReference type="InterPro" id="IPR001647">
    <property type="entry name" value="HTH_TetR"/>
</dbReference>
<keyword evidence="3" id="KW-0804">Transcription</keyword>
<keyword evidence="1" id="KW-0805">Transcription regulation</keyword>
<dbReference type="InterPro" id="IPR025996">
    <property type="entry name" value="MT1864/Rv1816-like_C"/>
</dbReference>
<feature type="domain" description="HTH tetR-type" evidence="5">
    <location>
        <begin position="21"/>
        <end position="81"/>
    </location>
</feature>
<evidence type="ECO:0000256" key="4">
    <source>
        <dbReference type="PROSITE-ProRule" id="PRU00335"/>
    </source>
</evidence>
<organism evidence="6 7">
    <name type="scientific">Isoptericola hypogeus</name>
    <dbReference type="NCBI Taxonomy" id="300179"/>
    <lineage>
        <taxon>Bacteria</taxon>
        <taxon>Bacillati</taxon>
        <taxon>Actinomycetota</taxon>
        <taxon>Actinomycetes</taxon>
        <taxon>Micrococcales</taxon>
        <taxon>Promicromonosporaceae</taxon>
        <taxon>Isoptericola</taxon>
    </lineage>
</organism>
<dbReference type="RefSeq" id="WP_344249077.1">
    <property type="nucleotide sequence ID" value="NZ_BAAAPM010000005.1"/>
</dbReference>
<dbReference type="SUPFAM" id="SSF48498">
    <property type="entry name" value="Tetracyclin repressor-like, C-terminal domain"/>
    <property type="match status" value="1"/>
</dbReference>
<evidence type="ECO:0000313" key="7">
    <source>
        <dbReference type="Proteomes" id="UP001501138"/>
    </source>
</evidence>
<dbReference type="EMBL" id="BAAAPM010000005">
    <property type="protein sequence ID" value="GAA1730980.1"/>
    <property type="molecule type" value="Genomic_DNA"/>
</dbReference>
<dbReference type="SUPFAM" id="SSF46689">
    <property type="entry name" value="Homeodomain-like"/>
    <property type="match status" value="1"/>
</dbReference>
<proteinExistence type="predicted"/>
<dbReference type="InterPro" id="IPR036271">
    <property type="entry name" value="Tet_transcr_reg_TetR-rel_C_sf"/>
</dbReference>
<sequence>MSDPHDAPVGTPRTARALAREAITREILAAARARLATDGPAALSLRAVARDVGMVSSAVYRYYASRDALLTALIVECYDELGAAVERAEADAPRDDLPARWLAACRALRDWAVAHPGEFALLYGTPVPGYAAPRRTVDPATRVVRVLIAVVVEADARGSRPVPAPADGDAGDARAEGDAALVAGAREFAAARGLAHDAPTEAVVRTLMAWTALFGTVSFELFGHLVGSVTDTGRWFDAVAGRLAADLGIHRSAGRGRAEATAPSVGR</sequence>
<dbReference type="Pfam" id="PF00440">
    <property type="entry name" value="TetR_N"/>
    <property type="match status" value="1"/>
</dbReference>
<keyword evidence="7" id="KW-1185">Reference proteome</keyword>